<evidence type="ECO:0000259" key="1">
    <source>
        <dbReference type="PROSITE" id="PS50213"/>
    </source>
</evidence>
<dbReference type="SMART" id="SM00554">
    <property type="entry name" value="FAS1"/>
    <property type="match status" value="1"/>
</dbReference>
<dbReference type="OrthoDB" id="1119934at2"/>
<dbReference type="AlphaFoldDB" id="A0A285X721"/>
<dbReference type="EMBL" id="OCMF01000004">
    <property type="protein sequence ID" value="SOC81078.1"/>
    <property type="molecule type" value="Genomic_DNA"/>
</dbReference>
<dbReference type="GO" id="GO:0031012">
    <property type="term" value="C:extracellular matrix"/>
    <property type="evidence" value="ECO:0007669"/>
    <property type="project" value="TreeGrafter"/>
</dbReference>
<sequence>MKTTKLFSLPGLSLRLLVLAAFSLLISSCSGEDLNIPAESTVANLESSAVAAAKKGAPAPGEKSIATIAGESGFNELLKALTYVDDELQTQLVALFSTGTDQYTVFAPTDAAFAALYDATGVGGIDGLPAELVRDVLLYHVVEGRRAANSVVPPMKERNIETLLGVNFTVDPEATIHAVGNTASIETANISASNGIIHIIDAVLLPIE</sequence>
<dbReference type="GO" id="GO:0007155">
    <property type="term" value="P:cell adhesion"/>
    <property type="evidence" value="ECO:0007669"/>
    <property type="project" value="TreeGrafter"/>
</dbReference>
<keyword evidence="3" id="KW-1185">Reference proteome</keyword>
<dbReference type="GO" id="GO:0005615">
    <property type="term" value="C:extracellular space"/>
    <property type="evidence" value="ECO:0007669"/>
    <property type="project" value="TreeGrafter"/>
</dbReference>
<dbReference type="PROSITE" id="PS50213">
    <property type="entry name" value="FAS1"/>
    <property type="match status" value="1"/>
</dbReference>
<protein>
    <submittedName>
        <fullName evidence="2">Uncaracterized surface protein containing fasciclin (FAS1) repeats</fullName>
    </submittedName>
</protein>
<reference evidence="3" key="1">
    <citation type="submission" date="2017-09" db="EMBL/GenBank/DDBJ databases">
        <authorList>
            <person name="Varghese N."/>
            <person name="Submissions S."/>
        </authorList>
    </citation>
    <scope>NUCLEOTIDE SEQUENCE [LARGE SCALE GENOMIC DNA]</scope>
    <source>
        <strain evidence="3">CGMCC 1.12641</strain>
    </source>
</reference>
<dbReference type="InterPro" id="IPR050904">
    <property type="entry name" value="Adhesion/Biosynth-related"/>
</dbReference>
<dbReference type="Gene3D" id="2.30.180.10">
    <property type="entry name" value="FAS1 domain"/>
    <property type="match status" value="1"/>
</dbReference>
<dbReference type="Proteomes" id="UP000219193">
    <property type="component" value="Unassembled WGS sequence"/>
</dbReference>
<dbReference type="SUPFAM" id="SSF82153">
    <property type="entry name" value="FAS1 domain"/>
    <property type="match status" value="1"/>
</dbReference>
<evidence type="ECO:0000313" key="2">
    <source>
        <dbReference type="EMBL" id="SOC81078.1"/>
    </source>
</evidence>
<organism evidence="2 3">
    <name type="scientific">Salinimicrobium sediminis</name>
    <dbReference type="NCBI Taxonomy" id="1343891"/>
    <lineage>
        <taxon>Bacteria</taxon>
        <taxon>Pseudomonadati</taxon>
        <taxon>Bacteroidota</taxon>
        <taxon>Flavobacteriia</taxon>
        <taxon>Flavobacteriales</taxon>
        <taxon>Flavobacteriaceae</taxon>
        <taxon>Salinimicrobium</taxon>
    </lineage>
</organism>
<dbReference type="PANTHER" id="PTHR10900">
    <property type="entry name" value="PERIOSTIN-RELATED"/>
    <property type="match status" value="1"/>
</dbReference>
<dbReference type="GO" id="GO:0050839">
    <property type="term" value="F:cell adhesion molecule binding"/>
    <property type="evidence" value="ECO:0007669"/>
    <property type="project" value="TreeGrafter"/>
</dbReference>
<dbReference type="InterPro" id="IPR000782">
    <property type="entry name" value="FAS1_domain"/>
</dbReference>
<evidence type="ECO:0000313" key="3">
    <source>
        <dbReference type="Proteomes" id="UP000219193"/>
    </source>
</evidence>
<dbReference type="InterPro" id="IPR036378">
    <property type="entry name" value="FAS1_dom_sf"/>
</dbReference>
<dbReference type="RefSeq" id="WP_097056859.1">
    <property type="nucleotide sequence ID" value="NZ_OCMF01000004.1"/>
</dbReference>
<dbReference type="Pfam" id="PF02469">
    <property type="entry name" value="Fasciclin"/>
    <property type="match status" value="1"/>
</dbReference>
<dbReference type="GO" id="GO:0030198">
    <property type="term" value="P:extracellular matrix organization"/>
    <property type="evidence" value="ECO:0007669"/>
    <property type="project" value="TreeGrafter"/>
</dbReference>
<accession>A0A285X721</accession>
<dbReference type="PANTHER" id="PTHR10900:SF77">
    <property type="entry name" value="FI19380P1"/>
    <property type="match status" value="1"/>
</dbReference>
<gene>
    <name evidence="2" type="ORF">SAMN06296241_2650</name>
</gene>
<dbReference type="PROSITE" id="PS51257">
    <property type="entry name" value="PROKAR_LIPOPROTEIN"/>
    <property type="match status" value="1"/>
</dbReference>
<name>A0A285X721_9FLAO</name>
<proteinExistence type="predicted"/>
<feature type="domain" description="FAS1" evidence="1">
    <location>
        <begin position="61"/>
        <end position="204"/>
    </location>
</feature>